<dbReference type="Gene3D" id="1.10.1090.10">
    <property type="entry name" value="Cytochrome b-c1 complex subunit 7"/>
    <property type="match status" value="1"/>
</dbReference>
<evidence type="ECO:0000256" key="3">
    <source>
        <dbReference type="ARBA" id="ARBA00022448"/>
    </source>
</evidence>
<proteinExistence type="inferred from homology"/>
<keyword evidence="6" id="KW-0249">Electron transport</keyword>
<dbReference type="PANTHER" id="PTHR12022">
    <property type="entry name" value="UBIQUINOL-CYTOCHROME C REDUCTASE COMPLEX 14 KD PROTEIN"/>
    <property type="match status" value="1"/>
</dbReference>
<dbReference type="EMBL" id="BRXZ01002060">
    <property type="protein sequence ID" value="GMH53512.1"/>
    <property type="molecule type" value="Genomic_DNA"/>
</dbReference>
<gene>
    <name evidence="9" type="ORF">TrRE_jg2926</name>
</gene>
<evidence type="ECO:0000256" key="6">
    <source>
        <dbReference type="ARBA" id="ARBA00022982"/>
    </source>
</evidence>
<reference evidence="9" key="1">
    <citation type="submission" date="2022-07" db="EMBL/GenBank/DDBJ databases">
        <title>Genome analysis of Parmales, a sister group of diatoms, reveals the evolutionary specialization of diatoms from phago-mixotrophs to photoautotrophs.</title>
        <authorList>
            <person name="Ban H."/>
            <person name="Sato S."/>
            <person name="Yoshikawa S."/>
            <person name="Kazumasa Y."/>
            <person name="Nakamura Y."/>
            <person name="Ichinomiya M."/>
            <person name="Saitoh K."/>
            <person name="Sato N."/>
            <person name="Blanc-Mathieu R."/>
            <person name="Endo H."/>
            <person name="Kuwata A."/>
            <person name="Ogata H."/>
        </authorList>
    </citation>
    <scope>NUCLEOTIDE SEQUENCE</scope>
</reference>
<comment type="subcellular location">
    <subcellularLocation>
        <location evidence="1">Mitochondrion inner membrane</location>
        <topology evidence="1">Peripheral membrane protein</topology>
        <orientation evidence="1">Matrix side</orientation>
    </subcellularLocation>
</comment>
<keyword evidence="3" id="KW-0813">Transport</keyword>
<evidence type="ECO:0000256" key="1">
    <source>
        <dbReference type="ARBA" id="ARBA00004443"/>
    </source>
</evidence>
<evidence type="ECO:0000313" key="10">
    <source>
        <dbReference type="Proteomes" id="UP001165082"/>
    </source>
</evidence>
<dbReference type="Pfam" id="PF02271">
    <property type="entry name" value="UCR_14kD"/>
    <property type="match status" value="1"/>
</dbReference>
<evidence type="ECO:0000256" key="7">
    <source>
        <dbReference type="ARBA" id="ARBA00023128"/>
    </source>
</evidence>
<comment type="similarity">
    <text evidence="2">Belongs to the UQCRB/QCR7 family.</text>
</comment>
<dbReference type="InterPro" id="IPR036544">
    <property type="entry name" value="QCR7_sf"/>
</dbReference>
<comment type="caution">
    <text evidence="9">The sequence shown here is derived from an EMBL/GenBank/DDBJ whole genome shotgun (WGS) entry which is preliminary data.</text>
</comment>
<evidence type="ECO:0000256" key="4">
    <source>
        <dbReference type="ARBA" id="ARBA00022660"/>
    </source>
</evidence>
<evidence type="ECO:0000256" key="5">
    <source>
        <dbReference type="ARBA" id="ARBA00022792"/>
    </source>
</evidence>
<dbReference type="GO" id="GO:0006122">
    <property type="term" value="P:mitochondrial electron transport, ubiquinol to cytochrome c"/>
    <property type="evidence" value="ECO:0007669"/>
    <property type="project" value="InterPro"/>
</dbReference>
<dbReference type="InterPro" id="IPR003197">
    <property type="entry name" value="QCR7"/>
</dbReference>
<dbReference type="OrthoDB" id="425749at2759"/>
<evidence type="ECO:0000256" key="8">
    <source>
        <dbReference type="ARBA" id="ARBA00023136"/>
    </source>
</evidence>
<protein>
    <recommendedName>
        <fullName evidence="11">Cytochrome b-c1 complex subunit 7</fullName>
    </recommendedName>
</protein>
<keyword evidence="7" id="KW-0496">Mitochondrion</keyword>
<dbReference type="AlphaFoldDB" id="A0A9W6ZLK0"/>
<accession>A0A9W6ZLK0</accession>
<dbReference type="SUPFAM" id="SSF81524">
    <property type="entry name" value="14 kDa protein of cytochrome bc1 complex (Ubiquinol-cytochrome c reductase)"/>
    <property type="match status" value="1"/>
</dbReference>
<evidence type="ECO:0000256" key="2">
    <source>
        <dbReference type="ARBA" id="ARBA00008554"/>
    </source>
</evidence>
<keyword evidence="5" id="KW-0999">Mitochondrion inner membrane</keyword>
<dbReference type="GO" id="GO:0045275">
    <property type="term" value="C:respiratory chain complex III"/>
    <property type="evidence" value="ECO:0007669"/>
    <property type="project" value="InterPro"/>
</dbReference>
<sequence>MDKALNTLLRPVAGFYQRQVAKSLASYGLTYEDCMIEKNEVQEALYLAPNEIMVMRNRRIKRAMDLSFKKKNLATYAPDLAKSAEDEAYQFQISETVQKIRDRDEERELLHKGW</sequence>
<evidence type="ECO:0000313" key="9">
    <source>
        <dbReference type="EMBL" id="GMH53512.1"/>
    </source>
</evidence>
<dbReference type="PANTHER" id="PTHR12022:SF0">
    <property type="entry name" value="CYTOCHROME B-C1 COMPLEX SUBUNIT 7"/>
    <property type="match status" value="1"/>
</dbReference>
<dbReference type="Proteomes" id="UP001165082">
    <property type="component" value="Unassembled WGS sequence"/>
</dbReference>
<keyword evidence="4" id="KW-0679">Respiratory chain</keyword>
<name>A0A9W6ZLK0_9STRA</name>
<keyword evidence="8" id="KW-0472">Membrane</keyword>
<dbReference type="GO" id="GO:0005743">
    <property type="term" value="C:mitochondrial inner membrane"/>
    <property type="evidence" value="ECO:0007669"/>
    <property type="project" value="UniProtKB-SubCell"/>
</dbReference>
<organism evidence="9 10">
    <name type="scientific">Triparma retinervis</name>
    <dbReference type="NCBI Taxonomy" id="2557542"/>
    <lineage>
        <taxon>Eukaryota</taxon>
        <taxon>Sar</taxon>
        <taxon>Stramenopiles</taxon>
        <taxon>Ochrophyta</taxon>
        <taxon>Bolidophyceae</taxon>
        <taxon>Parmales</taxon>
        <taxon>Triparmaceae</taxon>
        <taxon>Triparma</taxon>
    </lineage>
</organism>
<keyword evidence="10" id="KW-1185">Reference proteome</keyword>
<evidence type="ECO:0008006" key="11">
    <source>
        <dbReference type="Google" id="ProtNLM"/>
    </source>
</evidence>